<evidence type="ECO:0000313" key="2">
    <source>
        <dbReference type="EMBL" id="TYA10463.1"/>
    </source>
</evidence>
<dbReference type="EMBL" id="VSDO01000005">
    <property type="protein sequence ID" value="TYA10463.1"/>
    <property type="molecule type" value="Genomic_DNA"/>
</dbReference>
<sequence length="235" mass="26540">MSKVHENVIRDLLPLYADKVCSKETEDLVEAYLMTSPVIRRELEQMKAELPIPGNQGEASRRETNRKEAEGLRQVSVFWNRSKWKSFIKGAAVAVSVCGVIALGYVGLFRWSIVPVPPEVMKISEVSRLENGKVAYHIAFADGVKSNRAKYVMDDNGDFHIVPYRPIIPIKSNVGIAVSYYEVIDVENKIYQAKYGGNHEIRAFYYGEGKNRILVWKKGMDLPAASAKAEAWFQP</sequence>
<feature type="transmembrane region" description="Helical" evidence="1">
    <location>
        <begin position="91"/>
        <end position="113"/>
    </location>
</feature>
<evidence type="ECO:0008006" key="4">
    <source>
        <dbReference type="Google" id="ProtNLM"/>
    </source>
</evidence>
<dbReference type="AlphaFoldDB" id="A0A5D0CK95"/>
<comment type="caution">
    <text evidence="2">The sequence shown here is derived from an EMBL/GenBank/DDBJ whole genome shotgun (WGS) entry which is preliminary data.</text>
</comment>
<dbReference type="RefSeq" id="WP_148456083.1">
    <property type="nucleotide sequence ID" value="NZ_VSDO01000005.1"/>
</dbReference>
<evidence type="ECO:0000256" key="1">
    <source>
        <dbReference type="SAM" id="Phobius"/>
    </source>
</evidence>
<organism evidence="2 3">
    <name type="scientific">Paenibacillus faecis</name>
    <dbReference type="NCBI Taxonomy" id="862114"/>
    <lineage>
        <taxon>Bacteria</taxon>
        <taxon>Bacillati</taxon>
        <taxon>Bacillota</taxon>
        <taxon>Bacilli</taxon>
        <taxon>Bacillales</taxon>
        <taxon>Paenibacillaceae</taxon>
        <taxon>Paenibacillus</taxon>
    </lineage>
</organism>
<gene>
    <name evidence="2" type="ORF">FRY98_21840</name>
</gene>
<evidence type="ECO:0000313" key="3">
    <source>
        <dbReference type="Proteomes" id="UP000325218"/>
    </source>
</evidence>
<name>A0A5D0CK95_9BACL</name>
<dbReference type="OrthoDB" id="6194834at2"/>
<keyword evidence="1" id="KW-1133">Transmembrane helix</keyword>
<keyword evidence="1" id="KW-0472">Membrane</keyword>
<reference evidence="2 3" key="1">
    <citation type="submission" date="2019-08" db="EMBL/GenBank/DDBJ databases">
        <title>Genome sequencing of Paenibacillus faecis DSM 23593(T).</title>
        <authorList>
            <person name="Kook J.-K."/>
            <person name="Park S.-N."/>
            <person name="Lim Y.K."/>
        </authorList>
    </citation>
    <scope>NUCLEOTIDE SEQUENCE [LARGE SCALE GENOMIC DNA]</scope>
    <source>
        <strain evidence="2 3">DSM 23593</strain>
    </source>
</reference>
<proteinExistence type="predicted"/>
<keyword evidence="1" id="KW-0812">Transmembrane</keyword>
<accession>A0A5D0CK95</accession>
<protein>
    <recommendedName>
        <fullName evidence="4">Zf-HC2 domain-containing protein</fullName>
    </recommendedName>
</protein>
<keyword evidence="3" id="KW-1185">Reference proteome</keyword>
<dbReference type="Proteomes" id="UP000325218">
    <property type="component" value="Unassembled WGS sequence"/>
</dbReference>